<reference evidence="2 3" key="1">
    <citation type="journal article" date="2024" name="Plant Biotechnol. J.">
        <title>Dendrobium thyrsiflorum genome and its molecular insights into genes involved in important horticultural traits.</title>
        <authorList>
            <person name="Chen B."/>
            <person name="Wang J.Y."/>
            <person name="Zheng P.J."/>
            <person name="Li K.L."/>
            <person name="Liang Y.M."/>
            <person name="Chen X.F."/>
            <person name="Zhang C."/>
            <person name="Zhao X."/>
            <person name="He X."/>
            <person name="Zhang G.Q."/>
            <person name="Liu Z.J."/>
            <person name="Xu Q."/>
        </authorList>
    </citation>
    <scope>NUCLEOTIDE SEQUENCE [LARGE SCALE GENOMIC DNA]</scope>
    <source>
        <strain evidence="2">GZMU011</strain>
    </source>
</reference>
<proteinExistence type="predicted"/>
<name>A0ABD0V7R1_DENTH</name>
<accession>A0ABD0V7R1</accession>
<dbReference type="AlphaFoldDB" id="A0ABD0V7R1"/>
<feature type="region of interest" description="Disordered" evidence="1">
    <location>
        <begin position="314"/>
        <end position="342"/>
    </location>
</feature>
<organism evidence="2 3">
    <name type="scientific">Dendrobium thyrsiflorum</name>
    <name type="common">Pinecone-like raceme dendrobium</name>
    <name type="synonym">Orchid</name>
    <dbReference type="NCBI Taxonomy" id="117978"/>
    <lineage>
        <taxon>Eukaryota</taxon>
        <taxon>Viridiplantae</taxon>
        <taxon>Streptophyta</taxon>
        <taxon>Embryophyta</taxon>
        <taxon>Tracheophyta</taxon>
        <taxon>Spermatophyta</taxon>
        <taxon>Magnoliopsida</taxon>
        <taxon>Liliopsida</taxon>
        <taxon>Asparagales</taxon>
        <taxon>Orchidaceae</taxon>
        <taxon>Epidendroideae</taxon>
        <taxon>Malaxideae</taxon>
        <taxon>Dendrobiinae</taxon>
        <taxon>Dendrobium</taxon>
    </lineage>
</organism>
<gene>
    <name evidence="2" type="ORF">M5K25_008332</name>
</gene>
<keyword evidence="3" id="KW-1185">Reference proteome</keyword>
<dbReference type="EMBL" id="JANQDX010000007">
    <property type="protein sequence ID" value="KAL0921274.1"/>
    <property type="molecule type" value="Genomic_DNA"/>
</dbReference>
<protein>
    <submittedName>
        <fullName evidence="2">Uncharacterized protein</fullName>
    </submittedName>
</protein>
<evidence type="ECO:0000256" key="1">
    <source>
        <dbReference type="SAM" id="MobiDB-lite"/>
    </source>
</evidence>
<evidence type="ECO:0000313" key="2">
    <source>
        <dbReference type="EMBL" id="KAL0921274.1"/>
    </source>
</evidence>
<comment type="caution">
    <text evidence="2">The sequence shown here is derived from an EMBL/GenBank/DDBJ whole genome shotgun (WGS) entry which is preliminary data.</text>
</comment>
<dbReference type="Proteomes" id="UP001552299">
    <property type="component" value="Unassembled WGS sequence"/>
</dbReference>
<sequence length="442" mass="49795">MIFNVFQKDGVSLVITPRYVLISYLSQKNKATFTKTAQFLQQLRVDFAKTPTKSNKCTRTQKTKSFHDNLKKIASEIKKPSLKKEYAIEISRGFQNFLRRANSAANPRKICSKNIPSHGIIEMKYLITTSSGSSQKETGRSMDERFSGLTMLVQSRGGGGAGWRRVEKGEENAEGEAVNPWRGGALRAAKRRRPEEKTETARVSKNLARFLGNKLNLLVCVLISHVLIEKHYGNSRGVGQGGEALTKKSSFFLFHPYTVMAENPSSFLRKRTATLPFSPLLGDGREPSSFLRQRTATIFLLRQRTATIFLLPAENRNNLPSPGKEPQLPFSPHPGEGREPRQALTGDDRQIVLDDQVNFESSRCISSGRPGLRTDDREVVRDNQDDRQIILDDHDDHEVIQDDQVLYLLQKEANGVGFSACFKRKQKESRFSTLPRLVEGVL</sequence>
<evidence type="ECO:0000313" key="3">
    <source>
        <dbReference type="Proteomes" id="UP001552299"/>
    </source>
</evidence>